<accession>A0A1S2QFC8</accession>
<feature type="transmembrane region" description="Helical" evidence="7">
    <location>
        <begin position="99"/>
        <end position="119"/>
    </location>
</feature>
<feature type="transmembrane region" description="Helical" evidence="7">
    <location>
        <begin position="33"/>
        <end position="58"/>
    </location>
</feature>
<evidence type="ECO:0000256" key="1">
    <source>
        <dbReference type="ARBA" id="ARBA00004651"/>
    </source>
</evidence>
<evidence type="ECO:0000256" key="3">
    <source>
        <dbReference type="ARBA" id="ARBA00022692"/>
    </source>
</evidence>
<feature type="transmembrane region" description="Helical" evidence="7">
    <location>
        <begin position="293"/>
        <end position="310"/>
    </location>
</feature>
<dbReference type="Proteomes" id="UP000179642">
    <property type="component" value="Unassembled WGS sequence"/>
</dbReference>
<dbReference type="SUPFAM" id="SSF103473">
    <property type="entry name" value="MFS general substrate transporter"/>
    <property type="match status" value="1"/>
</dbReference>
<dbReference type="PROSITE" id="PS50850">
    <property type="entry name" value="MFS"/>
    <property type="match status" value="1"/>
</dbReference>
<feature type="transmembrane region" description="Helical" evidence="7">
    <location>
        <begin position="266"/>
        <end position="287"/>
    </location>
</feature>
<dbReference type="EMBL" id="MLYO01000032">
    <property type="protein sequence ID" value="OIK04055.1"/>
    <property type="molecule type" value="Genomic_DNA"/>
</dbReference>
<dbReference type="GO" id="GO:0022857">
    <property type="term" value="F:transmembrane transporter activity"/>
    <property type="evidence" value="ECO:0007669"/>
    <property type="project" value="InterPro"/>
</dbReference>
<evidence type="ECO:0000256" key="6">
    <source>
        <dbReference type="SAM" id="MobiDB-lite"/>
    </source>
</evidence>
<dbReference type="AlphaFoldDB" id="A0A1S2QFC8"/>
<evidence type="ECO:0000259" key="8">
    <source>
        <dbReference type="PROSITE" id="PS50850"/>
    </source>
</evidence>
<feature type="domain" description="Major facilitator superfamily (MFS) profile" evidence="8">
    <location>
        <begin position="4"/>
        <end position="384"/>
    </location>
</feature>
<keyword evidence="4 7" id="KW-1133">Transmembrane helix</keyword>
<organism evidence="9 10">
    <name type="scientific">Streptomyces monashensis</name>
    <dbReference type="NCBI Taxonomy" id="1678012"/>
    <lineage>
        <taxon>Bacteria</taxon>
        <taxon>Bacillati</taxon>
        <taxon>Actinomycetota</taxon>
        <taxon>Actinomycetes</taxon>
        <taxon>Kitasatosporales</taxon>
        <taxon>Streptomycetaceae</taxon>
        <taxon>Streptomyces</taxon>
    </lineage>
</organism>
<evidence type="ECO:0000313" key="10">
    <source>
        <dbReference type="Proteomes" id="UP000179642"/>
    </source>
</evidence>
<feature type="transmembrane region" description="Helical" evidence="7">
    <location>
        <begin position="331"/>
        <end position="350"/>
    </location>
</feature>
<proteinExistence type="predicted"/>
<feature type="region of interest" description="Disordered" evidence="6">
    <location>
        <begin position="384"/>
        <end position="408"/>
    </location>
</feature>
<evidence type="ECO:0000256" key="7">
    <source>
        <dbReference type="SAM" id="Phobius"/>
    </source>
</evidence>
<feature type="transmembrane region" description="Helical" evidence="7">
    <location>
        <begin position="160"/>
        <end position="178"/>
    </location>
</feature>
<keyword evidence="10" id="KW-1185">Reference proteome</keyword>
<comment type="caution">
    <text evidence="9">The sequence shown here is derived from an EMBL/GenBank/DDBJ whole genome shotgun (WGS) entry which is preliminary data.</text>
</comment>
<feature type="transmembrane region" description="Helical" evidence="7">
    <location>
        <begin position="230"/>
        <end position="254"/>
    </location>
</feature>
<reference evidence="9 10" key="1">
    <citation type="submission" date="2016-10" db="EMBL/GenBank/DDBJ databases">
        <title>Genome sequence of Streptomyces sp. MUSC 1.</title>
        <authorList>
            <person name="Lee L.-H."/>
            <person name="Ser H.-L."/>
            <person name="Law J.W.-F."/>
        </authorList>
    </citation>
    <scope>NUCLEOTIDE SEQUENCE [LARGE SCALE GENOMIC DNA]</scope>
    <source>
        <strain evidence="9 10">MUSC 1</strain>
    </source>
</reference>
<evidence type="ECO:0000256" key="5">
    <source>
        <dbReference type="ARBA" id="ARBA00023136"/>
    </source>
</evidence>
<feature type="transmembrane region" description="Helical" evidence="7">
    <location>
        <begin position="199"/>
        <end position="218"/>
    </location>
</feature>
<dbReference type="InterPro" id="IPR050189">
    <property type="entry name" value="MFS_Efflux_Transporters"/>
</dbReference>
<dbReference type="Pfam" id="PF07690">
    <property type="entry name" value="MFS_1"/>
    <property type="match status" value="1"/>
</dbReference>
<evidence type="ECO:0000313" key="9">
    <source>
        <dbReference type="EMBL" id="OIK04055.1"/>
    </source>
</evidence>
<gene>
    <name evidence="9" type="ORF">BIV23_19675</name>
</gene>
<feature type="compositionally biased region" description="Low complexity" evidence="6">
    <location>
        <begin position="390"/>
        <end position="402"/>
    </location>
</feature>
<feature type="transmembrane region" description="Helical" evidence="7">
    <location>
        <begin position="356"/>
        <end position="376"/>
    </location>
</feature>
<dbReference type="InterPro" id="IPR036259">
    <property type="entry name" value="MFS_trans_sf"/>
</dbReference>
<sequence length="408" mass="40854">MNPRIYLLALGTFTVGTEGYVIAGVLPDVAHDLHSTVSMCGQMVTVFAVVYAVAGPPLIGRFQRVPLKRLLIRAAVGFAAANALAAASPDLLALAVARVLAAVGAALFAAPAAAAAAALSEPEELPRAIAVTAGGNAIALTLGAPIGTVVGAALGWRASFGFVTALALVTAAAVAAWLPDVPGTAGAAGGRLDLLRRGAVRWGLVTTFGLFLAAYTMYTYLAPVARRSTGLGSTGVAALMVVFGAGGFTGGRLIGSVLARHALANVLRTVLLLVTGCLALLTLLTVAHLHTTARIMAFPLLFAFGTAWWSGGISQQTRLAGLAPEQRPQALGLHFSAQFLGVAVAGALGGVTLSTIGAAGVPAVAGAIALAALMSVRQVMPEAGAARDGATTPAASTTSAAPDRARME</sequence>
<keyword evidence="3 7" id="KW-0812">Transmembrane</keyword>
<feature type="transmembrane region" description="Helical" evidence="7">
    <location>
        <begin position="70"/>
        <end position="87"/>
    </location>
</feature>
<name>A0A1S2QFC8_9ACTN</name>
<comment type="subcellular location">
    <subcellularLocation>
        <location evidence="1">Cell membrane</location>
        <topology evidence="1">Multi-pass membrane protein</topology>
    </subcellularLocation>
</comment>
<protein>
    <recommendedName>
        <fullName evidence="8">Major facilitator superfamily (MFS) profile domain-containing protein</fullName>
    </recommendedName>
</protein>
<dbReference type="PANTHER" id="PTHR43124:SF10">
    <property type="entry name" value="PURINE EFFLUX PUMP PBUE"/>
    <property type="match status" value="1"/>
</dbReference>
<keyword evidence="5 7" id="KW-0472">Membrane</keyword>
<feature type="transmembrane region" description="Helical" evidence="7">
    <location>
        <begin position="131"/>
        <end position="154"/>
    </location>
</feature>
<dbReference type="CDD" id="cd17324">
    <property type="entry name" value="MFS_NepI_like"/>
    <property type="match status" value="1"/>
</dbReference>
<dbReference type="InterPro" id="IPR020846">
    <property type="entry name" value="MFS_dom"/>
</dbReference>
<dbReference type="GO" id="GO:0005886">
    <property type="term" value="C:plasma membrane"/>
    <property type="evidence" value="ECO:0007669"/>
    <property type="project" value="UniProtKB-SubCell"/>
</dbReference>
<dbReference type="RefSeq" id="WP_071382196.1">
    <property type="nucleotide sequence ID" value="NZ_MLYO01000032.1"/>
</dbReference>
<dbReference type="Gene3D" id="1.20.1250.20">
    <property type="entry name" value="MFS general substrate transporter like domains"/>
    <property type="match status" value="1"/>
</dbReference>
<dbReference type="PANTHER" id="PTHR43124">
    <property type="entry name" value="PURINE EFFLUX PUMP PBUE"/>
    <property type="match status" value="1"/>
</dbReference>
<evidence type="ECO:0000256" key="4">
    <source>
        <dbReference type="ARBA" id="ARBA00022989"/>
    </source>
</evidence>
<keyword evidence="2" id="KW-1003">Cell membrane</keyword>
<dbReference type="InterPro" id="IPR011701">
    <property type="entry name" value="MFS"/>
</dbReference>
<evidence type="ECO:0000256" key="2">
    <source>
        <dbReference type="ARBA" id="ARBA00022475"/>
    </source>
</evidence>